<protein>
    <submittedName>
        <fullName evidence="2">Glycosyl transferase family 2</fullName>
    </submittedName>
</protein>
<organism evidence="2 3">
    <name type="scientific">Kaistella chaponensis</name>
    <dbReference type="NCBI Taxonomy" id="713588"/>
    <lineage>
        <taxon>Bacteria</taxon>
        <taxon>Pseudomonadati</taxon>
        <taxon>Bacteroidota</taxon>
        <taxon>Flavobacteriia</taxon>
        <taxon>Flavobacteriales</taxon>
        <taxon>Weeksellaceae</taxon>
        <taxon>Chryseobacterium group</taxon>
        <taxon>Kaistella</taxon>
    </lineage>
</organism>
<dbReference type="InterPro" id="IPR001173">
    <property type="entry name" value="Glyco_trans_2-like"/>
</dbReference>
<proteinExistence type="predicted"/>
<dbReference type="PANTHER" id="PTHR43685">
    <property type="entry name" value="GLYCOSYLTRANSFERASE"/>
    <property type="match status" value="1"/>
</dbReference>
<sequence length="390" mass="44791">MKSSLDPLLFSKYKVLSDLKFCIVIPVKNEEEYVYESLGAFSHQKDISGNLLNVNLFEILILVNNCSDKSTTLIREFQNENPKLNIFLEEISLPADQANIGFVRKNLFQIAYDRLLKNGGGVILTTDADTIVSENWIAQNYLEINNGADAVGGRILLSLSEIENLDKSAYTHHLKDEKYQLLIAELETIILRNIDDPLPRHHQHFNGSFAITTECFSKSGGVPDVTHLEDIALYERLNLIDAKVRHSNNAVVYTSARCIGRSEIGLSHQLNLWKNMGIYGSKYYVESTESIIEKFTVKRKLMDLWQNKDASIQGFISQMHKINPEFMLGEEDYFEFRDTTYFGEWFSFLLYKFENLLKHRPPELVDDAILKLELAVRNYADSGFFQTSMR</sequence>
<keyword evidence="2" id="KW-0808">Transferase</keyword>
<dbReference type="InterPro" id="IPR050834">
    <property type="entry name" value="Glycosyltransf_2"/>
</dbReference>
<evidence type="ECO:0000259" key="1">
    <source>
        <dbReference type="Pfam" id="PF00535"/>
    </source>
</evidence>
<dbReference type="GO" id="GO:0016740">
    <property type="term" value="F:transferase activity"/>
    <property type="evidence" value="ECO:0007669"/>
    <property type="project" value="UniProtKB-KW"/>
</dbReference>
<keyword evidence="3" id="KW-1185">Reference proteome</keyword>
<dbReference type="SUPFAM" id="SSF53448">
    <property type="entry name" value="Nucleotide-diphospho-sugar transferases"/>
    <property type="match status" value="1"/>
</dbReference>
<evidence type="ECO:0000313" key="2">
    <source>
        <dbReference type="EMBL" id="SIS89560.1"/>
    </source>
</evidence>
<dbReference type="Pfam" id="PF00535">
    <property type="entry name" value="Glycos_transf_2"/>
    <property type="match status" value="1"/>
</dbReference>
<feature type="domain" description="Glycosyltransferase 2-like" evidence="1">
    <location>
        <begin position="22"/>
        <end position="161"/>
    </location>
</feature>
<evidence type="ECO:0000313" key="3">
    <source>
        <dbReference type="Proteomes" id="UP000185839"/>
    </source>
</evidence>
<dbReference type="Gene3D" id="3.90.550.10">
    <property type="entry name" value="Spore Coat Polysaccharide Biosynthesis Protein SpsA, Chain A"/>
    <property type="match status" value="1"/>
</dbReference>
<reference evidence="3" key="1">
    <citation type="submission" date="2017-01" db="EMBL/GenBank/DDBJ databases">
        <authorList>
            <person name="Varghese N."/>
            <person name="Submissions S."/>
        </authorList>
    </citation>
    <scope>NUCLEOTIDE SEQUENCE [LARGE SCALE GENOMIC DNA]</scope>
    <source>
        <strain evidence="3">DSM 23145</strain>
    </source>
</reference>
<dbReference type="OrthoDB" id="114108at2"/>
<accession>A0A1N7MU04</accession>
<dbReference type="AlphaFoldDB" id="A0A1N7MU04"/>
<dbReference type="EMBL" id="FTOI01000010">
    <property type="protein sequence ID" value="SIS89560.1"/>
    <property type="molecule type" value="Genomic_DNA"/>
</dbReference>
<dbReference type="Proteomes" id="UP000185839">
    <property type="component" value="Unassembled WGS sequence"/>
</dbReference>
<name>A0A1N7MU04_9FLAO</name>
<gene>
    <name evidence="2" type="ORF">SAMN05421789_11037</name>
</gene>
<dbReference type="InterPro" id="IPR029044">
    <property type="entry name" value="Nucleotide-diphossugar_trans"/>
</dbReference>
<dbReference type="PANTHER" id="PTHR43685:SF14">
    <property type="entry name" value="GLYCOSYLTRANSFERASE 2-LIKE DOMAIN-CONTAINING PROTEIN"/>
    <property type="match status" value="1"/>
</dbReference>
<dbReference type="RefSeq" id="WP_076387493.1">
    <property type="nucleotide sequence ID" value="NZ_FTOI01000010.1"/>
</dbReference>
<dbReference type="STRING" id="713588.SAMN05421789_11037"/>